<gene>
    <name evidence="6" type="ORF">IQ782_21240</name>
</gene>
<evidence type="ECO:0000259" key="5">
    <source>
        <dbReference type="PROSITE" id="PS50931"/>
    </source>
</evidence>
<feature type="domain" description="HTH lysR-type" evidence="5">
    <location>
        <begin position="17"/>
        <end position="70"/>
    </location>
</feature>
<accession>A0ABR9X764</accession>
<comment type="similarity">
    <text evidence="1">Belongs to the LysR transcriptional regulatory family.</text>
</comment>
<dbReference type="InterPro" id="IPR036390">
    <property type="entry name" value="WH_DNA-bd_sf"/>
</dbReference>
<organism evidence="6 7">
    <name type="scientific">Salipiger mangrovisoli</name>
    <dbReference type="NCBI Taxonomy" id="2865933"/>
    <lineage>
        <taxon>Bacteria</taxon>
        <taxon>Pseudomonadati</taxon>
        <taxon>Pseudomonadota</taxon>
        <taxon>Alphaproteobacteria</taxon>
        <taxon>Rhodobacterales</taxon>
        <taxon>Roseobacteraceae</taxon>
        <taxon>Salipiger</taxon>
    </lineage>
</organism>
<dbReference type="PROSITE" id="PS50931">
    <property type="entry name" value="HTH_LYSR"/>
    <property type="match status" value="1"/>
</dbReference>
<reference evidence="6 7" key="1">
    <citation type="journal article" date="2021" name="Int. J. Syst. Evol. Microbiol.">
        <title>Salipiger mangrovisoli sp. nov., isolated from mangrove soil and the proposal for the reclassification of Paraphaeobacter pallidus as Salipiger pallidus comb. nov.</title>
        <authorList>
            <person name="Du J."/>
            <person name="Liu Y."/>
            <person name="Pei T."/>
            <person name="Deng M.R."/>
            <person name="Zhu H."/>
        </authorList>
    </citation>
    <scope>NUCLEOTIDE SEQUENCE [LARGE SCALE GENOMIC DNA]</scope>
    <source>
        <strain evidence="6 7">6D45A</strain>
    </source>
</reference>
<sequence>MSDIDNPYGTFARYSADLSLFLLVAECGQLSRAAELAGLSQPRLSQRMKSLEDSLGRVLLSRGRRGIALTREGQELRAALSPHLGEAAEGFLRLQRPARRRTVVIETDLAFAGLRFLPVFPSLCAAFPDLGISLLTRQVPESGPGPEAELVIRMETRRPTTETETCLFAERVLAVCSAGFRDAHPQLVRPEHLRHMPLIDLSTVDAPPWFTWSSWLAQLGEGTGAHSKPGDRLRFNSYDHVIQAAETGLGIALGWRGLVDSKLGSGALVPALPVEQESQRGYMLQMLARQPGEEVRAVYDWIRMSFTEEFEDWRSGAI</sequence>
<keyword evidence="2" id="KW-0805">Transcription regulation</keyword>
<evidence type="ECO:0000256" key="1">
    <source>
        <dbReference type="ARBA" id="ARBA00009437"/>
    </source>
</evidence>
<dbReference type="SUPFAM" id="SSF46785">
    <property type="entry name" value="Winged helix' DNA-binding domain"/>
    <property type="match status" value="1"/>
</dbReference>
<dbReference type="RefSeq" id="WP_194136665.1">
    <property type="nucleotide sequence ID" value="NZ_JADFFK010000018.1"/>
</dbReference>
<dbReference type="SUPFAM" id="SSF53850">
    <property type="entry name" value="Periplasmic binding protein-like II"/>
    <property type="match status" value="1"/>
</dbReference>
<proteinExistence type="inferred from homology"/>
<dbReference type="Pfam" id="PF00126">
    <property type="entry name" value="HTH_1"/>
    <property type="match status" value="1"/>
</dbReference>
<keyword evidence="3" id="KW-0238">DNA-binding</keyword>
<name>A0ABR9X764_9RHOB</name>
<dbReference type="PANTHER" id="PTHR30537">
    <property type="entry name" value="HTH-TYPE TRANSCRIPTIONAL REGULATOR"/>
    <property type="match status" value="1"/>
</dbReference>
<dbReference type="InterPro" id="IPR036388">
    <property type="entry name" value="WH-like_DNA-bd_sf"/>
</dbReference>
<keyword evidence="7" id="KW-1185">Reference proteome</keyword>
<dbReference type="PRINTS" id="PR00039">
    <property type="entry name" value="HTHLYSR"/>
</dbReference>
<dbReference type="Gene3D" id="3.40.190.10">
    <property type="entry name" value="Periplasmic binding protein-like II"/>
    <property type="match status" value="2"/>
</dbReference>
<dbReference type="InterPro" id="IPR005119">
    <property type="entry name" value="LysR_subst-bd"/>
</dbReference>
<evidence type="ECO:0000256" key="2">
    <source>
        <dbReference type="ARBA" id="ARBA00023015"/>
    </source>
</evidence>
<evidence type="ECO:0000256" key="4">
    <source>
        <dbReference type="ARBA" id="ARBA00023163"/>
    </source>
</evidence>
<dbReference type="Gene3D" id="1.10.10.10">
    <property type="entry name" value="Winged helix-like DNA-binding domain superfamily/Winged helix DNA-binding domain"/>
    <property type="match status" value="1"/>
</dbReference>
<dbReference type="EMBL" id="JADFFK010000018">
    <property type="protein sequence ID" value="MBE9639383.1"/>
    <property type="molecule type" value="Genomic_DNA"/>
</dbReference>
<dbReference type="InterPro" id="IPR000847">
    <property type="entry name" value="LysR_HTH_N"/>
</dbReference>
<evidence type="ECO:0000313" key="6">
    <source>
        <dbReference type="EMBL" id="MBE9639383.1"/>
    </source>
</evidence>
<evidence type="ECO:0000256" key="3">
    <source>
        <dbReference type="ARBA" id="ARBA00023125"/>
    </source>
</evidence>
<protein>
    <submittedName>
        <fullName evidence="6">LysR family transcriptional regulator</fullName>
    </submittedName>
</protein>
<dbReference type="Pfam" id="PF03466">
    <property type="entry name" value="LysR_substrate"/>
    <property type="match status" value="1"/>
</dbReference>
<comment type="caution">
    <text evidence="6">The sequence shown here is derived from an EMBL/GenBank/DDBJ whole genome shotgun (WGS) entry which is preliminary data.</text>
</comment>
<evidence type="ECO:0000313" key="7">
    <source>
        <dbReference type="Proteomes" id="UP000607796"/>
    </source>
</evidence>
<dbReference type="InterPro" id="IPR058163">
    <property type="entry name" value="LysR-type_TF_proteobact-type"/>
</dbReference>
<keyword evidence="4" id="KW-0804">Transcription</keyword>
<dbReference type="PANTHER" id="PTHR30537:SF74">
    <property type="entry name" value="HTH-TYPE TRANSCRIPTIONAL REGULATOR TRPI"/>
    <property type="match status" value="1"/>
</dbReference>
<dbReference type="Proteomes" id="UP000607796">
    <property type="component" value="Unassembled WGS sequence"/>
</dbReference>